<dbReference type="SUPFAM" id="SSF48452">
    <property type="entry name" value="TPR-like"/>
    <property type="match status" value="1"/>
</dbReference>
<keyword evidence="1" id="KW-0677">Repeat</keyword>
<evidence type="ECO:0000256" key="2">
    <source>
        <dbReference type="PROSITE-ProRule" id="PRU00339"/>
    </source>
</evidence>
<dbReference type="RefSeq" id="WP_209862553.1">
    <property type="nucleotide sequence ID" value="NZ_JAGGLD010000003.1"/>
</dbReference>
<reference evidence="4 5" key="1">
    <citation type="submission" date="2021-03" db="EMBL/GenBank/DDBJ databases">
        <title>Genomic Encyclopedia of Type Strains, Phase IV (KMG-IV): sequencing the most valuable type-strain genomes for metagenomic binning, comparative biology and taxonomic classification.</title>
        <authorList>
            <person name="Goeker M."/>
        </authorList>
    </citation>
    <scope>NUCLEOTIDE SEQUENCE [LARGE SCALE GENOMIC DNA]</scope>
    <source>
        <strain evidence="4 5">DSM 26806</strain>
    </source>
</reference>
<dbReference type="InterPro" id="IPR011990">
    <property type="entry name" value="TPR-like_helical_dom_sf"/>
</dbReference>
<dbReference type="Pfam" id="PF03412">
    <property type="entry name" value="Peptidase_C39"/>
    <property type="match status" value="1"/>
</dbReference>
<dbReference type="InterPro" id="IPR006530">
    <property type="entry name" value="YD"/>
</dbReference>
<dbReference type="Pfam" id="PF25023">
    <property type="entry name" value="TEN_YD-shell"/>
    <property type="match status" value="1"/>
</dbReference>
<dbReference type="Gene3D" id="2.180.10.10">
    <property type="entry name" value="RHS repeat-associated core"/>
    <property type="match status" value="3"/>
</dbReference>
<protein>
    <submittedName>
        <fullName evidence="4">YD repeat-containing protein</fullName>
    </submittedName>
</protein>
<sequence length="1084" mass="119443">MKQFGLLFICFLLLLTTINPVYAVTVSKPTSAMERLEALETQRDNEEMRLQMGLGLTDGLQTAYQQLASEFPSDKKMNAWIQYRLGEIEYSRDRFDEASKYFDKVKQLHATTDLDVMADLQRANMKKSLYNSKANASAADAILNQLEKEHPLHDQVKLVKAYRKVIPNISKTQFKTLKNDLLQAMDGLKFRSLAKTRSAEAPWERNAKNQFNEDLAKTKRQAAFLAAEDGDFSRAYTELSQVVQSYSGTNPYDYFTMNTTLEDLNFQKALALVASGKKTEAIAELKQFIHANSGSYLASRAQSKLDVLSPQQPVEQTNTTSNKVSTSSSNQSLECICGPAALRAALSVKGVTASLEQLTQDAGTTEKGTTMTGLIHASEQQGIRAVGLQVAKSDLATLKLPAIALLQDHYVTVTAVAADSIRMYDSQVGWVEKPKMEFESLFTGNAIVFANTDAEALQGLKGAFILTQSATDELIGKYTCSNAGGFGGIPGGVDCNQPCGNFEAMNSAADGDMDGMTTSINRVYGNLAVQTPKLLYGGSEGNHTEFQLFFNSTASDSRSSSVGSPKWTTSYSDRMVASNNNPNNLDLEAGDGSRVTYTRNIDGTYTSPPNNFDTLTKNADNTLTLTKKTKDVMKFDATGKLNSKMNRLGEGVSLTYDKQGRLNTVLDTSRAITTLSYNIDGTLAMMDADGKYQVRLAYDDSKRLIQIKYSDNQFYSFDYTSGFAITNRKGKTTKFQYYNSSGQIVSRTNPNGLTQTINAANAAGGSITNYATGVKSFTWDNRQILTGMTDVLGNRTTLNYNPDNKVDVITDPLGNKTKYFYDARGNRTTVVDALGNKTSTVYNNKDQVIAVIDALGHKTSYIYDELGNVTSIVNALGNKMTYVYNTRGQVTQTKDYTGALTSYRYNGNGRLIEVTNALGKKTMYEYDSLGRRTSEIDAMGQRTDYGYDVYGHVTNIRYPDETMESMEYVGELLKNRKDQKGYLTSYEYDNLGRLTKVTDAKGAVTSYAYDAMGNQTSVTDAKGNVTTKTYDAKGRATKVTYPGGVKESYTYDVNDRLITKTEASGAVTTYTYDAIGRVLKTERK</sequence>
<name>A0ABS4JI43_9BACL</name>
<dbReference type="InterPro" id="IPR050708">
    <property type="entry name" value="T6SS_VgrG/RHS"/>
</dbReference>
<dbReference type="InterPro" id="IPR019734">
    <property type="entry name" value="TPR_rpt"/>
</dbReference>
<organism evidence="4 5">
    <name type="scientific">Paenibacillus shirakamiensis</name>
    <dbReference type="NCBI Taxonomy" id="1265935"/>
    <lineage>
        <taxon>Bacteria</taxon>
        <taxon>Bacillati</taxon>
        <taxon>Bacillota</taxon>
        <taxon>Bacilli</taxon>
        <taxon>Bacillales</taxon>
        <taxon>Paenibacillaceae</taxon>
        <taxon>Paenibacillus</taxon>
    </lineage>
</organism>
<feature type="domain" description="Peptidase C39" evidence="3">
    <location>
        <begin position="331"/>
        <end position="449"/>
    </location>
</feature>
<dbReference type="EMBL" id="JAGGLD010000003">
    <property type="protein sequence ID" value="MBP2001377.1"/>
    <property type="molecule type" value="Genomic_DNA"/>
</dbReference>
<feature type="repeat" description="TPR" evidence="2">
    <location>
        <begin position="79"/>
        <end position="112"/>
    </location>
</feature>
<evidence type="ECO:0000313" key="5">
    <source>
        <dbReference type="Proteomes" id="UP001519288"/>
    </source>
</evidence>
<gene>
    <name evidence="4" type="ORF">J2Z69_002420</name>
</gene>
<comment type="caution">
    <text evidence="4">The sequence shown here is derived from an EMBL/GenBank/DDBJ whole genome shotgun (WGS) entry which is preliminary data.</text>
</comment>
<dbReference type="PROSITE" id="PS50005">
    <property type="entry name" value="TPR"/>
    <property type="match status" value="1"/>
</dbReference>
<keyword evidence="2" id="KW-0802">TPR repeat</keyword>
<dbReference type="InterPro" id="IPR005074">
    <property type="entry name" value="Peptidase_C39"/>
</dbReference>
<dbReference type="PANTHER" id="PTHR32305:SF15">
    <property type="entry name" value="PROTEIN RHSA-RELATED"/>
    <property type="match status" value="1"/>
</dbReference>
<dbReference type="InterPro" id="IPR056823">
    <property type="entry name" value="TEN-like_YD-shell"/>
</dbReference>
<dbReference type="PANTHER" id="PTHR32305">
    <property type="match status" value="1"/>
</dbReference>
<proteinExistence type="predicted"/>
<evidence type="ECO:0000313" key="4">
    <source>
        <dbReference type="EMBL" id="MBP2001377.1"/>
    </source>
</evidence>
<dbReference type="Gene3D" id="3.90.70.10">
    <property type="entry name" value="Cysteine proteinases"/>
    <property type="match status" value="1"/>
</dbReference>
<evidence type="ECO:0000259" key="3">
    <source>
        <dbReference type="PROSITE" id="PS50990"/>
    </source>
</evidence>
<accession>A0ABS4JI43</accession>
<keyword evidence="5" id="KW-1185">Reference proteome</keyword>
<dbReference type="InterPro" id="IPR031325">
    <property type="entry name" value="RHS_repeat"/>
</dbReference>
<evidence type="ECO:0000256" key="1">
    <source>
        <dbReference type="ARBA" id="ARBA00022737"/>
    </source>
</evidence>
<dbReference type="Gene3D" id="1.25.40.10">
    <property type="entry name" value="Tetratricopeptide repeat domain"/>
    <property type="match status" value="1"/>
</dbReference>
<dbReference type="Proteomes" id="UP001519288">
    <property type="component" value="Unassembled WGS sequence"/>
</dbReference>
<dbReference type="Pfam" id="PF05593">
    <property type="entry name" value="RHS_repeat"/>
    <property type="match status" value="6"/>
</dbReference>
<dbReference type="PROSITE" id="PS50990">
    <property type="entry name" value="PEPTIDASE_C39"/>
    <property type="match status" value="1"/>
</dbReference>
<dbReference type="NCBIfam" id="TIGR01643">
    <property type="entry name" value="YD_repeat_2x"/>
    <property type="match status" value="10"/>
</dbReference>